<dbReference type="Proteomes" id="UP000000753">
    <property type="component" value="Chromosome"/>
</dbReference>
<evidence type="ECO:0000313" key="3">
    <source>
        <dbReference type="Proteomes" id="UP000000753"/>
    </source>
</evidence>
<name>B8CTX3_SHEPW</name>
<keyword evidence="1" id="KW-1133">Transmembrane helix</keyword>
<dbReference type="eggNOG" id="ENOG5031JKU">
    <property type="taxonomic scope" value="Bacteria"/>
</dbReference>
<dbReference type="AlphaFoldDB" id="B8CTX3"/>
<evidence type="ECO:0000313" key="2">
    <source>
        <dbReference type="EMBL" id="ACJ31367.1"/>
    </source>
</evidence>
<sequence length="70" mass="7898">MKLPILFSAICLAIFIGLLQGSHYFYVANADTEMGIYMTAVLVILMWMSLFGVFISLAFPKLRKVFKGVF</sequence>
<feature type="transmembrane region" description="Helical" evidence="1">
    <location>
        <begin position="37"/>
        <end position="59"/>
    </location>
</feature>
<dbReference type="RefSeq" id="WP_020914697.1">
    <property type="nucleotide sequence ID" value="NC_011566.1"/>
</dbReference>
<keyword evidence="3" id="KW-1185">Reference proteome</keyword>
<keyword evidence="1" id="KW-0472">Membrane</keyword>
<dbReference type="EMBL" id="CP000472">
    <property type="protein sequence ID" value="ACJ31367.1"/>
    <property type="molecule type" value="Genomic_DNA"/>
</dbReference>
<dbReference type="HOGENOM" id="CLU_2755633_0_0_6"/>
<gene>
    <name evidence="2" type="ordered locus">swp_4735</name>
</gene>
<evidence type="ECO:0000256" key="1">
    <source>
        <dbReference type="SAM" id="Phobius"/>
    </source>
</evidence>
<protein>
    <submittedName>
        <fullName evidence="2">Uncharacterized protein</fullName>
    </submittedName>
</protein>
<proteinExistence type="predicted"/>
<keyword evidence="1" id="KW-0812">Transmembrane</keyword>
<organism evidence="2 3">
    <name type="scientific">Shewanella piezotolerans (strain WP3 / JCM 13877)</name>
    <dbReference type="NCBI Taxonomy" id="225849"/>
    <lineage>
        <taxon>Bacteria</taxon>
        <taxon>Pseudomonadati</taxon>
        <taxon>Pseudomonadota</taxon>
        <taxon>Gammaproteobacteria</taxon>
        <taxon>Alteromonadales</taxon>
        <taxon>Shewanellaceae</taxon>
        <taxon>Shewanella</taxon>
    </lineage>
</organism>
<reference evidence="2 3" key="1">
    <citation type="journal article" date="2008" name="PLoS ONE">
        <title>Environmental adaptation: genomic analysis of the piezotolerant and psychrotolerant deep-sea iron reducing bacterium Shewanella piezotolerans WP3.</title>
        <authorList>
            <person name="Wang F."/>
            <person name="Wang J."/>
            <person name="Jian H."/>
            <person name="Zhang B."/>
            <person name="Li S."/>
            <person name="Wang F."/>
            <person name="Zeng X."/>
            <person name="Gao L."/>
            <person name="Bartlett D.H."/>
            <person name="Yu J."/>
            <person name="Hu S."/>
            <person name="Xiao X."/>
        </authorList>
    </citation>
    <scope>NUCLEOTIDE SEQUENCE [LARGE SCALE GENOMIC DNA]</scope>
    <source>
        <strain evidence="3">WP3 / JCM 13877</strain>
    </source>
</reference>
<accession>B8CTX3</accession>
<dbReference type="KEGG" id="swp:swp_4735"/>
<dbReference type="OrthoDB" id="6268471at2"/>
<dbReference type="STRING" id="225849.swp_4735"/>